<sequence>MLWWWICIQWWRT</sequence>
<proteinExistence type="predicted"/>
<evidence type="ECO:0000313" key="2">
    <source>
        <dbReference type="Proteomes" id="UP000028999"/>
    </source>
</evidence>
<accession>A0A078G060</accession>
<keyword evidence="2" id="KW-1185">Reference proteome</keyword>
<dbReference type="Proteomes" id="UP000028999">
    <property type="component" value="Unassembled WGS sequence"/>
</dbReference>
<protein>
    <submittedName>
        <fullName evidence="1">BnaA09g02960D protein</fullName>
    </submittedName>
</protein>
<dbReference type="PaxDb" id="3708-A0A078G060"/>
<gene>
    <name evidence="1" type="primary">BnaA09g02960D</name>
    <name evidence="1" type="ORF">GSBRNA2T00009763001</name>
</gene>
<organism evidence="1 2">
    <name type="scientific">Brassica napus</name>
    <name type="common">Rape</name>
    <dbReference type="NCBI Taxonomy" id="3708"/>
    <lineage>
        <taxon>Eukaryota</taxon>
        <taxon>Viridiplantae</taxon>
        <taxon>Streptophyta</taxon>
        <taxon>Embryophyta</taxon>
        <taxon>Tracheophyta</taxon>
        <taxon>Spermatophyta</taxon>
        <taxon>Magnoliopsida</taxon>
        <taxon>eudicotyledons</taxon>
        <taxon>Gunneridae</taxon>
        <taxon>Pentapetalae</taxon>
        <taxon>rosids</taxon>
        <taxon>malvids</taxon>
        <taxon>Brassicales</taxon>
        <taxon>Brassicaceae</taxon>
        <taxon>Brassiceae</taxon>
        <taxon>Brassica</taxon>
    </lineage>
</organism>
<evidence type="ECO:0000313" key="1">
    <source>
        <dbReference type="EMBL" id="CDY19955.1"/>
    </source>
</evidence>
<name>A0A078G060_BRANA</name>
<reference evidence="1 2" key="1">
    <citation type="journal article" date="2014" name="Science">
        <title>Plant genetics. Early allopolyploid evolution in the post-Neolithic Brassica napus oilseed genome.</title>
        <authorList>
            <person name="Chalhoub B."/>
            <person name="Denoeud F."/>
            <person name="Liu S."/>
            <person name="Parkin I.A."/>
            <person name="Tang H."/>
            <person name="Wang X."/>
            <person name="Chiquet J."/>
            <person name="Belcram H."/>
            <person name="Tong C."/>
            <person name="Samans B."/>
            <person name="Correa M."/>
            <person name="Da Silva C."/>
            <person name="Just J."/>
            <person name="Falentin C."/>
            <person name="Koh C.S."/>
            <person name="Le Clainche I."/>
            <person name="Bernard M."/>
            <person name="Bento P."/>
            <person name="Noel B."/>
            <person name="Labadie K."/>
            <person name="Alberti A."/>
            <person name="Charles M."/>
            <person name="Arnaud D."/>
            <person name="Guo H."/>
            <person name="Daviaud C."/>
            <person name="Alamery S."/>
            <person name="Jabbari K."/>
            <person name="Zhao M."/>
            <person name="Edger P.P."/>
            <person name="Chelaifa H."/>
            <person name="Tack D."/>
            <person name="Lassalle G."/>
            <person name="Mestiri I."/>
            <person name="Schnel N."/>
            <person name="Le Paslier M.C."/>
            <person name="Fan G."/>
            <person name="Renault V."/>
            <person name="Bayer P.E."/>
            <person name="Golicz A.A."/>
            <person name="Manoli S."/>
            <person name="Lee T.H."/>
            <person name="Thi V.H."/>
            <person name="Chalabi S."/>
            <person name="Hu Q."/>
            <person name="Fan C."/>
            <person name="Tollenaere R."/>
            <person name="Lu Y."/>
            <person name="Battail C."/>
            <person name="Shen J."/>
            <person name="Sidebottom C.H."/>
            <person name="Wang X."/>
            <person name="Canaguier A."/>
            <person name="Chauveau A."/>
            <person name="Berard A."/>
            <person name="Deniot G."/>
            <person name="Guan M."/>
            <person name="Liu Z."/>
            <person name="Sun F."/>
            <person name="Lim Y.P."/>
            <person name="Lyons E."/>
            <person name="Town C.D."/>
            <person name="Bancroft I."/>
            <person name="Wang X."/>
            <person name="Meng J."/>
            <person name="Ma J."/>
            <person name="Pires J.C."/>
            <person name="King G.J."/>
            <person name="Brunel D."/>
            <person name="Delourme R."/>
            <person name="Renard M."/>
            <person name="Aury J.M."/>
            <person name="Adams K.L."/>
            <person name="Batley J."/>
            <person name="Snowdon R.J."/>
            <person name="Tost J."/>
            <person name="Edwards D."/>
            <person name="Zhou Y."/>
            <person name="Hua W."/>
            <person name="Sharpe A.G."/>
            <person name="Paterson A.H."/>
            <person name="Guan C."/>
            <person name="Wincker P."/>
        </authorList>
    </citation>
    <scope>NUCLEOTIDE SEQUENCE [LARGE SCALE GENOMIC DNA]</scope>
    <source>
        <strain evidence="2">cv. Darmor-bzh</strain>
    </source>
</reference>
<dbReference type="EMBL" id="LK032102">
    <property type="protein sequence ID" value="CDY19955.1"/>
    <property type="molecule type" value="Genomic_DNA"/>
</dbReference>